<dbReference type="InterPro" id="IPR021816">
    <property type="entry name" value="DOCK_C/D_N"/>
</dbReference>
<dbReference type="InterPro" id="IPR046773">
    <property type="entry name" value="DOCKER_Lobe_C"/>
</dbReference>
<keyword evidence="8" id="KW-1185">Reference proteome</keyword>
<dbReference type="OrthoDB" id="47328at2759"/>
<evidence type="ECO:0000256" key="3">
    <source>
        <dbReference type="PROSITE-ProRule" id="PRU00983"/>
    </source>
</evidence>
<evidence type="ECO:0000259" key="5">
    <source>
        <dbReference type="PROSITE" id="PS51650"/>
    </source>
</evidence>
<feature type="region of interest" description="Disordered" evidence="4">
    <location>
        <begin position="1486"/>
        <end position="1525"/>
    </location>
</feature>
<dbReference type="Pfam" id="PF20421">
    <property type="entry name" value="DHR-2_Lobe_C"/>
    <property type="match status" value="1"/>
</dbReference>
<evidence type="ECO:0000256" key="2">
    <source>
        <dbReference type="ARBA" id="ARBA00022658"/>
    </source>
</evidence>
<dbReference type="InterPro" id="IPR026791">
    <property type="entry name" value="DOCK"/>
</dbReference>
<feature type="domain" description="DOCKER" evidence="6">
    <location>
        <begin position="1886"/>
        <end position="2343"/>
    </location>
</feature>
<dbReference type="PROSITE" id="PS51650">
    <property type="entry name" value="C2_DOCK"/>
    <property type="match status" value="1"/>
</dbReference>
<feature type="region of interest" description="Disordered" evidence="4">
    <location>
        <begin position="2261"/>
        <end position="2282"/>
    </location>
</feature>
<feature type="region of interest" description="Disordered" evidence="4">
    <location>
        <begin position="2351"/>
        <end position="2397"/>
    </location>
</feature>
<feature type="region of interest" description="Disordered" evidence="4">
    <location>
        <begin position="158"/>
        <end position="220"/>
    </location>
</feature>
<dbReference type="Gene3D" id="1.25.40.410">
    <property type="match status" value="1"/>
</dbReference>
<dbReference type="Gene3D" id="1.20.58.740">
    <property type="match status" value="1"/>
</dbReference>
<dbReference type="InterPro" id="IPR043161">
    <property type="entry name" value="DOCK_C_lobe_A"/>
</dbReference>
<feature type="compositionally biased region" description="Polar residues" evidence="4">
    <location>
        <begin position="393"/>
        <end position="405"/>
    </location>
</feature>
<sequence length="2441" mass="274329">MVSQMQRAFAQKLSNSNVNSSPRLSEDLASYNAHTIPTNNDQNTSTSTLIPTIVEPVDYENYIHQYHTCGGSIENDDPLMEFPDGSDDVDVYVLSRKVRSLIPAGPEEDISKLAPHVRDFVRAYSRDWLVVDYVYRQTNTVEDDRSSLLAYEDSWIPSSRSSTYSRTSTNSASQRTQQRYKNDRHNYSQQPKDLIKLNNKNSTSTNNNSSTENTLVSNNISGGSSSATDLINTANDPLIGTVLQRLPIDTLDRLNAVARQENRQNRLFGSLPIKARQKSNSYIEYPTKPPVPREIVANRRILVKCLQLECSLDIETEPIYAHMSLYDVRRRKKMSENFYFDFNSSTTAGNEIDTTTRSRTCVLDIDGTGSTSGDDLFLVIRLEKPLRGDSDSVISASDTTTFSNNEKSDMKSSSKSTQHHHVKYRMPYAWTAVHLADVICCSGGSDSLDRNSSGSGSNSLDGRFGLSEFDRFRKKWATAGGNSIDSNTVRRGSLDRRTSYSTTANNSGTLNTSNTADNRYSWSSDEFTTDAFRPVTLTVNGFFKQETDKLKDDDLYKLLQELKKPSSCPSKKLKNVNGSLKLDISPCPVDEVKQCLTPDLIPLLSYDMASEDKIRPIREILEFPLASCRVSNPHYVYRNLLYVYPKELNFAGRTGSARNIAVKVQLMCGERQPQDAAFAIFGKSSSPRYVCEAYTAVSYHQRCPSFYDEFKIKLPADLDDRHHLLFTFYHVSCRRRGTLVGGQDNHQHRPQVAPETPIGYTWLPLLKDRCLNSGEICLPVALEPPPPANYSYITPDVALPGIEWVENHKGLFTVLLEPVSSIHPRDIHLNNFFNYCSVLERNPLPRRVAESNIEAELKHRISNLVRCQIDPLIEFVPVVLDKLLSLLVEMPVTQHQQPMNLGQIIFRTLADLVSMTMSHSQGQQILSTYVRYQCCCCNVAAAAVANAKNNTSESENDAFSDGQEYSERLDKYFRLRSNSDPDTSKKPCSSPLLDGNTFAVFKNSGLDRACSMKTGRCQGGIPPSQFEEQQNQQLYSDQKRLTSIKSVHEELALQWVVATSAVRRDAAANNSRFFFDVIIKSMAVSLAMVPGGLDGDRKNRFSDQFFDDISTLCTSFALDIVSNYEKDSKQVNIINCNLAWFLHDLLSLADRGFVFGLINTYVKTLFSKQQSLLTQLPHHESYSTLSSLKLDFLKIVCSHEHYVPLNLINNNFHNLSPTFSVASTISNQSLSMASNNITVTESTVKEYSELTLGFRRHHYLVGLVLSEFVTVLQCSKSDLKVKEKVVDLLLGLMSSHDTRYQHDRWASRRKASSRVALMYLPLLTAVTADSSFLNLLQLDFENSNDVVKNKLQNSESESDFDSNFVDGYKTPEKNTDENVNAISASSLMGVKNTTASWYRQTSKNNCRKPKLNAVTSTKVLACILWVLKNLDNDIMQVWLAESSHQRAQNTLSILTLCINRFYNNSYNYKKGNHKCVNCNSQPSFTSTINSTQPASSETYNSNDSNNMSTTASSTSLSSTSQLSTTDDVKSRLEDVILGQGSARSELMRRKAGLDGGNSTTGTTSKVRWRKDHVLTYNRPSSLQSCSCNVDCQLQLDKIFGTNQDQPDGELDLVNEIGFIILDTIEQIIQVASLPAGLKNSNPNHWSIYRVFKLLLRAMSTITATTATNNQQNTSNSSTSAASTTAALQCMFGTQRSMVAKFPEILFGDGLDESDLDINDDDKEVENYHFSTSSPSSNRCANLILMLLRHCAIKSSSIGVRAQAAASLYSLMRQNFDIENNFARVKMQITVALSTLIGGAGASSTAACESRKEGLFFNEEYLRRVLKTILLYAERDSVELQNTTFPDQVKDLVLNLHTILSDTVQMKAYSQDPDMLMDLMYRVAKGYQQTSSPDLRLAWLENMARKHNQRNNFTEAAMCLIHGAALVIEYLTTTENLDLIGCRGATCLECVSSNVLEECAVSDDVMVVSQAADQVCLGDEFTEIGLVSLLDRAAELFQKAGMFEVMSQVYKVAIPLIEKTNDYKKLSDTYLKLHDAYGKLEKLQGRRVFGTYFRVGFYGAKFFGSDGLDGEEFVYKEPTLTKLSEIFGRLQNFYSERFGEDCVTIIKDSNTVDVSALDPRKAYIQITYVEPYFDAYERRMRATHFQRNFNLKRFVFFTPFTPDGRAHGQLNQQYKRKTILTVAHHFPYLKTRIRVQSRQTIVMGPIEVALEDLKKKTEELARSVRQHPADPKMLQMVLQGCIGTTVNRGPMEMATVFLAPPQYDKNTNNRSPEVSDECSIQPPPPRLQNKLRLCFKDFSKKCADALAKNKTLIGPDQRDYQRELERNYRRFTDQLAPLLIAATSSHFDSGDSGYNNSTNTHGPYGLHHNGGCNSNAQTYDNDDNQDEEDDTTITNISNGGNEIIMTNNINDYHSNRADIAPWGTSASTEEIEERLEIRIKKY</sequence>
<organism evidence="7 8">
    <name type="scientific">Aphis glycines</name>
    <name type="common">Soybean aphid</name>
    <dbReference type="NCBI Taxonomy" id="307491"/>
    <lineage>
        <taxon>Eukaryota</taxon>
        <taxon>Metazoa</taxon>
        <taxon>Ecdysozoa</taxon>
        <taxon>Arthropoda</taxon>
        <taxon>Hexapoda</taxon>
        <taxon>Insecta</taxon>
        <taxon>Pterygota</taxon>
        <taxon>Neoptera</taxon>
        <taxon>Paraneoptera</taxon>
        <taxon>Hemiptera</taxon>
        <taxon>Sternorrhyncha</taxon>
        <taxon>Aphidomorpha</taxon>
        <taxon>Aphidoidea</taxon>
        <taxon>Aphididae</taxon>
        <taxon>Aphidini</taxon>
        <taxon>Aphis</taxon>
        <taxon>Aphis</taxon>
    </lineage>
</organism>
<accession>A0A6G0TJP9</accession>
<dbReference type="InterPro" id="IPR046769">
    <property type="entry name" value="DOCKER_Lobe_A"/>
</dbReference>
<evidence type="ECO:0000256" key="1">
    <source>
        <dbReference type="ARBA" id="ARBA00022553"/>
    </source>
</evidence>
<gene>
    <name evidence="7" type="ORF">AGLY_009002</name>
</gene>
<feature type="compositionally biased region" description="Low complexity" evidence="4">
    <location>
        <begin position="198"/>
        <end position="219"/>
    </location>
</feature>
<dbReference type="Proteomes" id="UP000475862">
    <property type="component" value="Unassembled WGS sequence"/>
</dbReference>
<dbReference type="PANTHER" id="PTHR23317:SF76">
    <property type="entry name" value="LD20667P"/>
    <property type="match status" value="1"/>
</dbReference>
<evidence type="ECO:0008006" key="9">
    <source>
        <dbReference type="Google" id="ProtNLM"/>
    </source>
</evidence>
<feature type="compositionally biased region" description="Polar residues" evidence="4">
    <location>
        <begin position="2351"/>
        <end position="2360"/>
    </location>
</feature>
<dbReference type="EMBL" id="VYZN01000031">
    <property type="protein sequence ID" value="KAE9533923.1"/>
    <property type="molecule type" value="Genomic_DNA"/>
</dbReference>
<comment type="similarity">
    <text evidence="3">Belongs to the DOCK family.</text>
</comment>
<dbReference type="Pfam" id="PF11878">
    <property type="entry name" value="DOCK_C-D_N"/>
    <property type="match status" value="1"/>
</dbReference>
<reference evidence="7 8" key="1">
    <citation type="submission" date="2019-08" db="EMBL/GenBank/DDBJ databases">
        <title>The genome of the soybean aphid Biotype 1, its phylome, world population structure and adaptation to the North American continent.</title>
        <authorList>
            <person name="Giordano R."/>
            <person name="Donthu R.K."/>
            <person name="Hernandez A.G."/>
            <person name="Wright C.L."/>
            <person name="Zimin A.V."/>
        </authorList>
    </citation>
    <scope>NUCLEOTIDE SEQUENCE [LARGE SCALE GENOMIC DNA]</scope>
    <source>
        <tissue evidence="7">Whole aphids</tissue>
    </source>
</reference>
<dbReference type="FunFam" id="1.20.58.740:FF:000002">
    <property type="entry name" value="Dedicator of cytokinesis protein 7"/>
    <property type="match status" value="1"/>
</dbReference>
<dbReference type="PANTHER" id="PTHR23317">
    <property type="entry name" value="DEDICATOR OF CYTOKINESIS DOCK"/>
    <property type="match status" value="1"/>
</dbReference>
<dbReference type="GO" id="GO:0005085">
    <property type="term" value="F:guanyl-nucleotide exchange factor activity"/>
    <property type="evidence" value="ECO:0007669"/>
    <property type="project" value="UniProtKB-KW"/>
</dbReference>
<feature type="compositionally biased region" description="Polar residues" evidence="4">
    <location>
        <begin position="1486"/>
        <end position="1497"/>
    </location>
</feature>
<keyword evidence="2" id="KW-0344">Guanine-nucleotide releasing factor</keyword>
<feature type="domain" description="C2 DOCK-type" evidence="5">
    <location>
        <begin position="638"/>
        <end position="819"/>
    </location>
</feature>
<dbReference type="InterPro" id="IPR046770">
    <property type="entry name" value="DOCKER_Lobe_B"/>
</dbReference>
<evidence type="ECO:0000313" key="7">
    <source>
        <dbReference type="EMBL" id="KAE9533923.1"/>
    </source>
</evidence>
<dbReference type="Pfam" id="PF20422">
    <property type="entry name" value="DHR-2_Lobe_B"/>
    <property type="match status" value="1"/>
</dbReference>
<proteinExistence type="inferred from homology"/>
<dbReference type="CDD" id="cd11695">
    <property type="entry name" value="DHR2_DOCK_C"/>
    <property type="match status" value="1"/>
</dbReference>
<dbReference type="InterPro" id="IPR035892">
    <property type="entry name" value="C2_domain_sf"/>
</dbReference>
<feature type="non-terminal residue" evidence="7">
    <location>
        <position position="2441"/>
    </location>
</feature>
<dbReference type="PROSITE" id="PS51651">
    <property type="entry name" value="DOCKER"/>
    <property type="match status" value="1"/>
</dbReference>
<dbReference type="CDD" id="cd08696">
    <property type="entry name" value="C2_Dock-C"/>
    <property type="match status" value="1"/>
</dbReference>
<dbReference type="InterPro" id="IPR037808">
    <property type="entry name" value="C2_Dock-C"/>
</dbReference>
<dbReference type="Pfam" id="PF06920">
    <property type="entry name" value="DHR-2_Lobe_A"/>
    <property type="match status" value="1"/>
</dbReference>
<feature type="region of interest" description="Disordered" evidence="4">
    <location>
        <begin position="393"/>
        <end position="418"/>
    </location>
</feature>
<evidence type="ECO:0000256" key="4">
    <source>
        <dbReference type="SAM" id="MobiDB-lite"/>
    </source>
</evidence>
<name>A0A6G0TJP9_APHGL</name>
<evidence type="ECO:0000313" key="8">
    <source>
        <dbReference type="Proteomes" id="UP000475862"/>
    </source>
</evidence>
<protein>
    <recommendedName>
        <fullName evidence="9">C2 DOCK-type domain-containing protein</fullName>
    </recommendedName>
</protein>
<dbReference type="Pfam" id="PF14429">
    <property type="entry name" value="DOCK-C2"/>
    <property type="match status" value="1"/>
</dbReference>
<feature type="compositionally biased region" description="Polar residues" evidence="4">
    <location>
        <begin position="499"/>
        <end position="515"/>
    </location>
</feature>
<dbReference type="InterPro" id="IPR043162">
    <property type="entry name" value="DOCK_C_lobe_C"/>
</dbReference>
<comment type="caution">
    <text evidence="7">The sequence shown here is derived from an EMBL/GenBank/DDBJ whole genome shotgun (WGS) entry which is preliminary data.</text>
</comment>
<feature type="region of interest" description="Disordered" evidence="4">
    <location>
        <begin position="485"/>
        <end position="515"/>
    </location>
</feature>
<feature type="compositionally biased region" description="Acidic residues" evidence="4">
    <location>
        <begin position="2379"/>
        <end position="2390"/>
    </location>
</feature>
<dbReference type="InterPro" id="IPR027357">
    <property type="entry name" value="DOCKER_dom"/>
</dbReference>
<evidence type="ECO:0000259" key="6">
    <source>
        <dbReference type="PROSITE" id="PS51651"/>
    </source>
</evidence>
<dbReference type="GO" id="GO:0007264">
    <property type="term" value="P:small GTPase-mediated signal transduction"/>
    <property type="evidence" value="ECO:0007669"/>
    <property type="project" value="InterPro"/>
</dbReference>
<feature type="compositionally biased region" description="Low complexity" evidence="4">
    <location>
        <begin position="1498"/>
        <end position="1525"/>
    </location>
</feature>
<dbReference type="InterPro" id="IPR027007">
    <property type="entry name" value="C2_DOCK-type_domain"/>
</dbReference>
<feature type="compositionally biased region" description="Low complexity" evidence="4">
    <location>
        <begin position="158"/>
        <end position="173"/>
    </location>
</feature>
<keyword evidence="1" id="KW-0597">Phosphoprotein</keyword>
<dbReference type="Gene3D" id="2.60.40.150">
    <property type="entry name" value="C2 domain"/>
    <property type="match status" value="1"/>
</dbReference>